<dbReference type="EMBL" id="MW021758">
    <property type="protein sequence ID" value="QPX76837.1"/>
    <property type="molecule type" value="Genomic_DNA"/>
</dbReference>
<reference evidence="1 2" key="1">
    <citation type="submission" date="2020-09" db="EMBL/GenBank/DDBJ databases">
        <authorList>
            <person name="Bustos Y."/>
            <person name="Adams S."/>
            <person name="Bishop E."/>
            <person name="Cobbley H."/>
            <person name="Haycock D."/>
            <person name="Hoopes M."/>
            <person name="Newey C."/>
            <person name="Thompson D."/>
            <person name="Carr E."/>
            <person name="Breakwell D.P."/>
            <person name="Grose J.H."/>
        </authorList>
    </citation>
    <scope>NUCLEOTIDE SEQUENCE [LARGE SCALE GENOMIC DNA]</scope>
</reference>
<name>A0A7T3NBV5_9CAUD</name>
<protein>
    <submittedName>
        <fullName evidence="1">Uncharacterized protein</fullName>
    </submittedName>
</protein>
<evidence type="ECO:0000313" key="2">
    <source>
        <dbReference type="Proteomes" id="UP000595230"/>
    </source>
</evidence>
<evidence type="ECO:0000313" key="1">
    <source>
        <dbReference type="EMBL" id="QPX76837.1"/>
    </source>
</evidence>
<organism evidence="1 2">
    <name type="scientific">Serratia phage vB_SmaM_Yaphecito</name>
    <dbReference type="NCBI Taxonomy" id="2777368"/>
    <lineage>
        <taxon>Viruses</taxon>
        <taxon>Duplodnaviria</taxon>
        <taxon>Heunggongvirae</taxon>
        <taxon>Uroviricota</taxon>
        <taxon>Caudoviricetes</taxon>
        <taxon>Chimalliviridae</taxon>
        <taxon>Moabitevirus</taxon>
        <taxon>Moabitevirus moabite</taxon>
    </lineage>
</organism>
<dbReference type="Proteomes" id="UP000595230">
    <property type="component" value="Segment"/>
</dbReference>
<accession>A0A7T3NBV5</accession>
<proteinExistence type="predicted"/>
<sequence length="175" mass="19740">MSIILYHKGVIAADSRGIIDQGKYTERLCGMLKLFSFGGKVVMGMVGDNTTIDWACKEFFYFSEKVIEMEEGDLDTLPLSKDILERYGMEDSTRTLCFMTRRHHYYVGVTGIIRWEKGIPWAAGNGMRTALQSLSNGFDVESSVRNAILMNPDCGGTVVIHRAKDLELIKRKKSK</sequence>